<sequence length="219" mass="24619">MKQKLLYILFFSGLSLFGFSQKKTDSSAVKFHYKPNFMVGFDVVNAGVSAFSNRKLFQGFVSTKYKKRLYLITEGGFEKNIYQKNGYDVKVSGPFAKIGAFYMLAADRENAENGFYAGGKLAGSFYTQHYFSVPVRGFQGGDISVAFPSSSQSSYWLEGNIGGRVQLFKSQFFIDVNLQPKYLVYTTKQEDIVPLIVPGFGKSSTKFNVGFAWNLAYKF</sequence>
<dbReference type="OrthoDB" id="1431221at2"/>
<organism evidence="1 2">
    <name type="scientific">Halpernia humi</name>
    <dbReference type="NCBI Taxonomy" id="493375"/>
    <lineage>
        <taxon>Bacteria</taxon>
        <taxon>Pseudomonadati</taxon>
        <taxon>Bacteroidota</taxon>
        <taxon>Flavobacteriia</taxon>
        <taxon>Flavobacteriales</taxon>
        <taxon>Weeksellaceae</taxon>
        <taxon>Chryseobacterium group</taxon>
        <taxon>Halpernia</taxon>
    </lineage>
</organism>
<proteinExistence type="predicted"/>
<dbReference type="Proteomes" id="UP000236738">
    <property type="component" value="Unassembled WGS sequence"/>
</dbReference>
<reference evidence="2" key="1">
    <citation type="submission" date="2016-10" db="EMBL/GenBank/DDBJ databases">
        <authorList>
            <person name="Varghese N."/>
            <person name="Submissions S."/>
        </authorList>
    </citation>
    <scope>NUCLEOTIDE SEQUENCE [LARGE SCALE GENOMIC DNA]</scope>
    <source>
        <strain evidence="2">DSM 21580</strain>
    </source>
</reference>
<evidence type="ECO:0000313" key="2">
    <source>
        <dbReference type="Proteomes" id="UP000236738"/>
    </source>
</evidence>
<dbReference type="EMBL" id="FNUS01000002">
    <property type="protein sequence ID" value="SEF99486.1"/>
    <property type="molecule type" value="Genomic_DNA"/>
</dbReference>
<evidence type="ECO:0008006" key="3">
    <source>
        <dbReference type="Google" id="ProtNLM"/>
    </source>
</evidence>
<dbReference type="Pfam" id="PF19515">
    <property type="entry name" value="DUF6048"/>
    <property type="match status" value="1"/>
</dbReference>
<gene>
    <name evidence="1" type="ORF">SAMN05421847_1228</name>
</gene>
<evidence type="ECO:0000313" key="1">
    <source>
        <dbReference type="EMBL" id="SEF99486.1"/>
    </source>
</evidence>
<dbReference type="RefSeq" id="WP_103913221.1">
    <property type="nucleotide sequence ID" value="NZ_FNUS01000002.1"/>
</dbReference>
<dbReference type="InterPro" id="IPR046111">
    <property type="entry name" value="DUF6048"/>
</dbReference>
<accession>A0A1H5WJL9</accession>
<keyword evidence="2" id="KW-1185">Reference proteome</keyword>
<protein>
    <recommendedName>
        <fullName evidence="3">DUF3575 domain-containing protein</fullName>
    </recommendedName>
</protein>
<name>A0A1H5WJL9_9FLAO</name>
<dbReference type="AlphaFoldDB" id="A0A1H5WJL9"/>